<dbReference type="Gene3D" id="6.10.250.690">
    <property type="match status" value="1"/>
</dbReference>
<dbReference type="SMART" id="SM00448">
    <property type="entry name" value="REC"/>
    <property type="match status" value="1"/>
</dbReference>
<feature type="modified residue" description="4-aspartylphosphate" evidence="8">
    <location>
        <position position="54"/>
    </location>
</feature>
<keyword evidence="13" id="KW-1185">Reference proteome</keyword>
<keyword evidence="2 8" id="KW-0597">Phosphoprotein</keyword>
<evidence type="ECO:0000259" key="10">
    <source>
        <dbReference type="PROSITE" id="PS50110"/>
    </source>
</evidence>
<evidence type="ECO:0000313" key="13">
    <source>
        <dbReference type="Proteomes" id="UP000774000"/>
    </source>
</evidence>
<gene>
    <name evidence="12" type="ORF">JOC47_002194</name>
</gene>
<evidence type="ECO:0000256" key="8">
    <source>
        <dbReference type="PROSITE-ProRule" id="PRU00169"/>
    </source>
</evidence>
<dbReference type="GO" id="GO:0000976">
    <property type="term" value="F:transcription cis-regulatory region binding"/>
    <property type="evidence" value="ECO:0007669"/>
    <property type="project" value="TreeGrafter"/>
</dbReference>
<dbReference type="InterPro" id="IPR001789">
    <property type="entry name" value="Sig_transdc_resp-reg_receiver"/>
</dbReference>
<dbReference type="SUPFAM" id="SSF52172">
    <property type="entry name" value="CheY-like"/>
    <property type="match status" value="1"/>
</dbReference>
<evidence type="ECO:0000256" key="5">
    <source>
        <dbReference type="ARBA" id="ARBA00023125"/>
    </source>
</evidence>
<dbReference type="InterPro" id="IPR011006">
    <property type="entry name" value="CheY-like_superfamily"/>
</dbReference>
<dbReference type="Gene3D" id="1.10.10.10">
    <property type="entry name" value="Winged helix-like DNA-binding domain superfamily/Winged helix DNA-binding domain"/>
    <property type="match status" value="1"/>
</dbReference>
<evidence type="ECO:0000256" key="7">
    <source>
        <dbReference type="ARBA" id="ARBA00024867"/>
    </source>
</evidence>
<evidence type="ECO:0000256" key="2">
    <source>
        <dbReference type="ARBA" id="ARBA00022553"/>
    </source>
</evidence>
<dbReference type="PROSITE" id="PS51755">
    <property type="entry name" value="OMPR_PHOB"/>
    <property type="match status" value="1"/>
</dbReference>
<reference evidence="12" key="1">
    <citation type="submission" date="2021-01" db="EMBL/GenBank/DDBJ databases">
        <title>Genomic Encyclopedia of Type Strains, Phase IV (KMG-IV): sequencing the most valuable type-strain genomes for metagenomic binning, comparative biology and taxonomic classification.</title>
        <authorList>
            <person name="Goeker M."/>
        </authorList>
    </citation>
    <scope>NUCLEOTIDE SEQUENCE</scope>
    <source>
        <strain evidence="12">DSM 23230</strain>
    </source>
</reference>
<dbReference type="InterPro" id="IPR039420">
    <property type="entry name" value="WalR-like"/>
</dbReference>
<feature type="domain" description="Response regulatory" evidence="10">
    <location>
        <begin position="5"/>
        <end position="118"/>
    </location>
</feature>
<dbReference type="PROSITE" id="PS50110">
    <property type="entry name" value="RESPONSE_REGULATORY"/>
    <property type="match status" value="1"/>
</dbReference>
<dbReference type="CDD" id="cd17574">
    <property type="entry name" value="REC_OmpR"/>
    <property type="match status" value="1"/>
</dbReference>
<name>A0A938XTN2_9FIRM</name>
<keyword evidence="4" id="KW-0805">Transcription regulation</keyword>
<evidence type="ECO:0000256" key="1">
    <source>
        <dbReference type="ARBA" id="ARBA00018672"/>
    </source>
</evidence>
<evidence type="ECO:0000259" key="11">
    <source>
        <dbReference type="PROSITE" id="PS51755"/>
    </source>
</evidence>
<dbReference type="GO" id="GO:0006355">
    <property type="term" value="P:regulation of DNA-templated transcription"/>
    <property type="evidence" value="ECO:0007669"/>
    <property type="project" value="InterPro"/>
</dbReference>
<keyword evidence="6" id="KW-0804">Transcription</keyword>
<dbReference type="GO" id="GO:0005829">
    <property type="term" value="C:cytosol"/>
    <property type="evidence" value="ECO:0007669"/>
    <property type="project" value="TreeGrafter"/>
</dbReference>
<dbReference type="CDD" id="cd00383">
    <property type="entry name" value="trans_reg_C"/>
    <property type="match status" value="1"/>
</dbReference>
<accession>A0A938XTN2</accession>
<dbReference type="Gene3D" id="3.40.50.2300">
    <property type="match status" value="1"/>
</dbReference>
<dbReference type="FunFam" id="1.10.10.10:FF:000018">
    <property type="entry name" value="DNA-binding response regulator ResD"/>
    <property type="match status" value="1"/>
</dbReference>
<dbReference type="Pfam" id="PF00072">
    <property type="entry name" value="Response_reg"/>
    <property type="match status" value="1"/>
</dbReference>
<organism evidence="12 13">
    <name type="scientific">Halanaerobacter jeridensis</name>
    <dbReference type="NCBI Taxonomy" id="706427"/>
    <lineage>
        <taxon>Bacteria</taxon>
        <taxon>Bacillati</taxon>
        <taxon>Bacillota</taxon>
        <taxon>Clostridia</taxon>
        <taxon>Halanaerobiales</taxon>
        <taxon>Halobacteroidaceae</taxon>
        <taxon>Halanaerobacter</taxon>
    </lineage>
</organism>
<dbReference type="GO" id="GO:0032993">
    <property type="term" value="C:protein-DNA complex"/>
    <property type="evidence" value="ECO:0007669"/>
    <property type="project" value="TreeGrafter"/>
</dbReference>
<dbReference type="SUPFAM" id="SSF46894">
    <property type="entry name" value="C-terminal effector domain of the bipartite response regulators"/>
    <property type="match status" value="1"/>
</dbReference>
<dbReference type="FunFam" id="3.40.50.2300:FF:000001">
    <property type="entry name" value="DNA-binding response regulator PhoB"/>
    <property type="match status" value="1"/>
</dbReference>
<keyword evidence="3" id="KW-0902">Two-component regulatory system</keyword>
<feature type="DNA-binding region" description="OmpR/PhoB-type" evidence="9">
    <location>
        <begin position="131"/>
        <end position="228"/>
    </location>
</feature>
<dbReference type="PANTHER" id="PTHR48111:SF40">
    <property type="entry name" value="PHOSPHATE REGULON TRANSCRIPTIONAL REGULATORY PROTEIN PHOB"/>
    <property type="match status" value="1"/>
</dbReference>
<comment type="caution">
    <text evidence="12">The sequence shown here is derived from an EMBL/GenBank/DDBJ whole genome shotgun (WGS) entry which is preliminary data.</text>
</comment>
<dbReference type="AlphaFoldDB" id="A0A938XTN2"/>
<proteinExistence type="predicted"/>
<dbReference type="InterPro" id="IPR016032">
    <property type="entry name" value="Sig_transdc_resp-reg_C-effctor"/>
</dbReference>
<dbReference type="RefSeq" id="WP_204702083.1">
    <property type="nucleotide sequence ID" value="NZ_JAFBDQ010000011.1"/>
</dbReference>
<feature type="domain" description="OmpR/PhoB-type" evidence="11">
    <location>
        <begin position="131"/>
        <end position="228"/>
    </location>
</feature>
<evidence type="ECO:0000256" key="3">
    <source>
        <dbReference type="ARBA" id="ARBA00023012"/>
    </source>
</evidence>
<dbReference type="SMART" id="SM00862">
    <property type="entry name" value="Trans_reg_C"/>
    <property type="match status" value="1"/>
</dbReference>
<keyword evidence="5 9" id="KW-0238">DNA-binding</keyword>
<protein>
    <recommendedName>
        <fullName evidence="1">Stage 0 sporulation protein A homolog</fullName>
    </recommendedName>
</protein>
<dbReference type="EMBL" id="JAFBDQ010000011">
    <property type="protein sequence ID" value="MBM7557328.1"/>
    <property type="molecule type" value="Genomic_DNA"/>
</dbReference>
<evidence type="ECO:0000313" key="12">
    <source>
        <dbReference type="EMBL" id="MBM7557328.1"/>
    </source>
</evidence>
<evidence type="ECO:0000256" key="6">
    <source>
        <dbReference type="ARBA" id="ARBA00023163"/>
    </source>
</evidence>
<evidence type="ECO:0000256" key="4">
    <source>
        <dbReference type="ARBA" id="ARBA00023015"/>
    </source>
</evidence>
<dbReference type="InterPro" id="IPR001867">
    <property type="entry name" value="OmpR/PhoB-type_DNA-bd"/>
</dbReference>
<dbReference type="PANTHER" id="PTHR48111">
    <property type="entry name" value="REGULATOR OF RPOS"/>
    <property type="match status" value="1"/>
</dbReference>
<dbReference type="Proteomes" id="UP000774000">
    <property type="component" value="Unassembled WGS sequence"/>
</dbReference>
<dbReference type="GO" id="GO:0000156">
    <property type="term" value="F:phosphorelay response regulator activity"/>
    <property type="evidence" value="ECO:0007669"/>
    <property type="project" value="TreeGrafter"/>
</dbReference>
<evidence type="ECO:0000256" key="9">
    <source>
        <dbReference type="PROSITE-ProRule" id="PRU01091"/>
    </source>
</evidence>
<dbReference type="Pfam" id="PF00486">
    <property type="entry name" value="Trans_reg_C"/>
    <property type="match status" value="1"/>
</dbReference>
<dbReference type="InterPro" id="IPR036388">
    <property type="entry name" value="WH-like_DNA-bd_sf"/>
</dbReference>
<sequence length="228" mass="26148">MASRKVLIIDDDQNICKILKEYLVYEDFDVVTANSGQDGLKKIESEVPDLIILDIMLPEMDGWEICQELRPENDIPIIMLSAKTKDTDKIMGLELGADDYVTKPFSPKEVVSRVKAVLRRSSSEEKESSEQKILSFPELEISKSYRSVEVKGEEISLTPKEFDLLLTLASSPRQVFSREKLLNKVWGYDYYGDDRTVDTHIKSLRQKLGDPVRNYIETVWGVGYKFEV</sequence>
<comment type="function">
    <text evidence="7">May play the central regulatory role in sporulation. It may be an element of the effector pathway responsible for the activation of sporulation genes in response to nutritional stress. Spo0A may act in concert with spo0H (a sigma factor) to control the expression of some genes that are critical to the sporulation process.</text>
</comment>